<protein>
    <submittedName>
        <fullName evidence="1">Uncharacterized protein</fullName>
    </submittedName>
</protein>
<sequence length="83" mass="9355">MKRVALKFVVLNIVHAVELVLKQRLLKEQELLIWQDVDRPGKLAVGLERAMPRLLSVRVGIDAADIHAIETAIRSGTTSRTMR</sequence>
<dbReference type="RefSeq" id="WP_337338543.1">
    <property type="nucleotide sequence ID" value="NZ_JBBDGL010000003.1"/>
</dbReference>
<accession>A0ABU8LV56</accession>
<comment type="caution">
    <text evidence="1">The sequence shown here is derived from an EMBL/GenBank/DDBJ whole genome shotgun (WGS) entry which is preliminary data.</text>
</comment>
<dbReference type="Proteomes" id="UP001368654">
    <property type="component" value="Unassembled WGS sequence"/>
</dbReference>
<dbReference type="EMBL" id="JBBDGL010000003">
    <property type="protein sequence ID" value="MEJ1156106.1"/>
    <property type="molecule type" value="Genomic_DNA"/>
</dbReference>
<reference evidence="1 2" key="1">
    <citation type="submission" date="2024-02" db="EMBL/GenBank/DDBJ databases">
        <authorList>
            <person name="Saticioglu I.B."/>
        </authorList>
    </citation>
    <scope>NUCLEOTIDE SEQUENCE [LARGE SCALE GENOMIC DNA]</scope>
    <source>
        <strain evidence="1 2">Mu-86</strain>
    </source>
</reference>
<organism evidence="1 2">
    <name type="scientific">Microbacterium marmarense</name>
    <dbReference type="NCBI Taxonomy" id="3122051"/>
    <lineage>
        <taxon>Bacteria</taxon>
        <taxon>Bacillati</taxon>
        <taxon>Actinomycetota</taxon>
        <taxon>Actinomycetes</taxon>
        <taxon>Micrococcales</taxon>
        <taxon>Microbacteriaceae</taxon>
        <taxon>Microbacterium</taxon>
    </lineage>
</organism>
<name>A0ABU8LV56_9MICO</name>
<keyword evidence="2" id="KW-1185">Reference proteome</keyword>
<evidence type="ECO:0000313" key="1">
    <source>
        <dbReference type="EMBL" id="MEJ1156106.1"/>
    </source>
</evidence>
<evidence type="ECO:0000313" key="2">
    <source>
        <dbReference type="Proteomes" id="UP001368654"/>
    </source>
</evidence>
<gene>
    <name evidence="1" type="ORF">WDU96_10915</name>
</gene>
<proteinExistence type="predicted"/>